<evidence type="ECO:0000313" key="1">
    <source>
        <dbReference type="EMBL" id="GED97516.1"/>
    </source>
</evidence>
<dbReference type="AlphaFoldDB" id="A0A7I9UXA5"/>
<proteinExistence type="predicted"/>
<accession>A0A7I9UXA5</accession>
<comment type="caution">
    <text evidence="1">The sequence shown here is derived from an EMBL/GenBank/DDBJ whole genome shotgun (WGS) entry which is preliminary data.</text>
</comment>
<sequence length="77" mass="8278">MEVEDAPRPGLEVEHVDVLRHHSGEVAGPFKVDEGPVRGVGARGVHVLPPEVVACPIVAPEVRGSEEHLNGHRGPRR</sequence>
<keyword evidence="2" id="KW-1185">Reference proteome</keyword>
<organism evidence="1 2">
    <name type="scientific">Gordonia crocea</name>
    <dbReference type="NCBI Taxonomy" id="589162"/>
    <lineage>
        <taxon>Bacteria</taxon>
        <taxon>Bacillati</taxon>
        <taxon>Actinomycetota</taxon>
        <taxon>Actinomycetes</taxon>
        <taxon>Mycobacteriales</taxon>
        <taxon>Gordoniaceae</taxon>
        <taxon>Gordonia</taxon>
    </lineage>
</organism>
<protein>
    <submittedName>
        <fullName evidence="1">Uncharacterized protein</fullName>
    </submittedName>
</protein>
<gene>
    <name evidence="1" type="ORF">nbrc107697_15550</name>
</gene>
<reference evidence="2" key="1">
    <citation type="submission" date="2019-06" db="EMBL/GenBank/DDBJ databases">
        <title>Gordonia isolated from sludge of a wastewater treatment plant.</title>
        <authorList>
            <person name="Tamura T."/>
            <person name="Aoyama K."/>
            <person name="Kang Y."/>
            <person name="Saito S."/>
            <person name="Akiyama N."/>
            <person name="Yazawa K."/>
            <person name="Gonoi T."/>
            <person name="Mikami Y."/>
        </authorList>
    </citation>
    <scope>NUCLEOTIDE SEQUENCE [LARGE SCALE GENOMIC DNA]</scope>
    <source>
        <strain evidence="2">NBRC 107697</strain>
    </source>
</reference>
<dbReference type="EMBL" id="BJOU01000001">
    <property type="protein sequence ID" value="GED97516.1"/>
    <property type="molecule type" value="Genomic_DNA"/>
</dbReference>
<dbReference type="Proteomes" id="UP000444980">
    <property type="component" value="Unassembled WGS sequence"/>
</dbReference>
<name>A0A7I9UXA5_9ACTN</name>
<evidence type="ECO:0000313" key="2">
    <source>
        <dbReference type="Proteomes" id="UP000444980"/>
    </source>
</evidence>